<evidence type="ECO:0000313" key="2">
    <source>
        <dbReference type="Proteomes" id="UP000235916"/>
    </source>
</evidence>
<reference evidence="1 2" key="1">
    <citation type="submission" date="2018-01" db="EMBL/GenBank/DDBJ databases">
        <title>Draft genome sequence of Paucibacter aquatile CR182 isolated from freshwater of the Nakdong River.</title>
        <authorList>
            <person name="Choi A."/>
            <person name="Chung E.J."/>
        </authorList>
    </citation>
    <scope>NUCLEOTIDE SEQUENCE [LARGE SCALE GENOMIC DNA]</scope>
    <source>
        <strain evidence="1 2">CR182</strain>
    </source>
</reference>
<dbReference type="InterPro" id="IPR021074">
    <property type="entry name" value="Formate_DH_dsu"/>
</dbReference>
<comment type="caution">
    <text evidence="1">The sequence shown here is derived from an EMBL/GenBank/DDBJ whole genome shotgun (WGS) entry which is preliminary data.</text>
</comment>
<dbReference type="EMBL" id="POSP01000003">
    <property type="protein sequence ID" value="PND38570.1"/>
    <property type="molecule type" value="Genomic_DNA"/>
</dbReference>
<gene>
    <name evidence="1" type="ORF">C1O66_14245</name>
</gene>
<organism evidence="1 2">
    <name type="scientific">Kinneretia aquatilis</name>
    <dbReference type="NCBI Taxonomy" id="2070761"/>
    <lineage>
        <taxon>Bacteria</taxon>
        <taxon>Pseudomonadati</taxon>
        <taxon>Pseudomonadota</taxon>
        <taxon>Betaproteobacteria</taxon>
        <taxon>Burkholderiales</taxon>
        <taxon>Sphaerotilaceae</taxon>
        <taxon>Roseateles</taxon>
    </lineage>
</organism>
<dbReference type="OrthoDB" id="8527650at2"/>
<accession>A0A2N8KYM9</accession>
<sequence length="75" mass="8463">MDIEKLVRMANQIGTFFQAMPDHAEALDGIATHIQKFWEPRMRRELLAAMEDAGAASELLPIVREAIELRRASLA</sequence>
<dbReference type="AlphaFoldDB" id="A0A2N8KYM9"/>
<proteinExistence type="predicted"/>
<dbReference type="Proteomes" id="UP000235916">
    <property type="component" value="Unassembled WGS sequence"/>
</dbReference>
<keyword evidence="2" id="KW-1185">Reference proteome</keyword>
<protein>
    <submittedName>
        <fullName evidence="1">Formate dehydrogenase</fullName>
    </submittedName>
</protein>
<name>A0A2N8KYM9_9BURK</name>
<dbReference type="Pfam" id="PF11390">
    <property type="entry name" value="FdsD"/>
    <property type="match status" value="1"/>
</dbReference>
<dbReference type="RefSeq" id="WP_102768488.1">
    <property type="nucleotide sequence ID" value="NZ_POSP01000003.1"/>
</dbReference>
<evidence type="ECO:0000313" key="1">
    <source>
        <dbReference type="EMBL" id="PND38570.1"/>
    </source>
</evidence>